<dbReference type="AlphaFoldDB" id="A0AAV2RYI7"/>
<gene>
    <name evidence="4" type="ORF">MNOR_LOCUS29913</name>
</gene>
<reference evidence="4 5" key="1">
    <citation type="submission" date="2024-05" db="EMBL/GenBank/DDBJ databases">
        <authorList>
            <person name="Wallberg A."/>
        </authorList>
    </citation>
    <scope>NUCLEOTIDE SEQUENCE [LARGE SCALE GENOMIC DNA]</scope>
</reference>
<keyword evidence="2" id="KW-1133">Transmembrane helix</keyword>
<evidence type="ECO:0000256" key="2">
    <source>
        <dbReference type="SAM" id="Phobius"/>
    </source>
</evidence>
<protein>
    <recommendedName>
        <fullName evidence="3">Fibronectin type-III domain-containing protein</fullName>
    </recommendedName>
</protein>
<dbReference type="InterPro" id="IPR003961">
    <property type="entry name" value="FN3_dom"/>
</dbReference>
<evidence type="ECO:0000259" key="3">
    <source>
        <dbReference type="PROSITE" id="PS50853"/>
    </source>
</evidence>
<dbReference type="CDD" id="cd00063">
    <property type="entry name" value="FN3"/>
    <property type="match status" value="1"/>
</dbReference>
<comment type="caution">
    <text evidence="4">The sequence shown here is derived from an EMBL/GenBank/DDBJ whole genome shotgun (WGS) entry which is preliminary data.</text>
</comment>
<keyword evidence="5" id="KW-1185">Reference proteome</keyword>
<keyword evidence="2" id="KW-0472">Membrane</keyword>
<name>A0AAV2RYI7_MEGNR</name>
<sequence length="522" mass="58952">MSWRPHCQDRVLAMLQKGEAYMATYRLERGDMWTTRRYVGGKIKIPILNMPKDSCTPFLQFVCVKYLNLQFQSPIAGYRLHHRNGFGGDWQEVIESPSGSASTTVELRNLPCGSSRHVYITAFNSHGTSPQSNMLITSTQGSYPRHPDKMQLLEMNSTCLTIRPYTWFENGCPITHWKIEESVTETSWKVVHAHLPRSTTDVGLCSIAIAQSWYLLKATAYSTAGELAVVYKIDVRQFLKGPIKYAMIEEVFMDDVGNPARGWIDVHVITGVISAVFMTIALVICVSVAFYKRKYTRNKQRGTLCSTIETDNARNSELTQARLYSPTSRKKSRASLGSIKTLSDAKDSYEICPYATCSGAGTIEDSLIYGLSLHDESSSRDLMDHPPPLDLDEPTYGEHRRHSSHYKKIGNMPRRNSMYKCKDDSSSQHYAGSHYNQTENPLYQEHKLQKKTVQEVTSKDTGRQPSPRTTSRSQSNISSPSIMRGFHPPSAFTNTKDLAECDRELISVNQAHNDQSRQVTKS</sequence>
<feature type="region of interest" description="Disordered" evidence="1">
    <location>
        <begin position="377"/>
        <end position="434"/>
    </location>
</feature>
<feature type="compositionally biased region" description="Basic residues" evidence="1">
    <location>
        <begin position="399"/>
        <end position="408"/>
    </location>
</feature>
<dbReference type="InterPro" id="IPR013783">
    <property type="entry name" value="Ig-like_fold"/>
</dbReference>
<accession>A0AAV2RYI7</accession>
<dbReference type="Gene3D" id="2.60.40.10">
    <property type="entry name" value="Immunoglobulins"/>
    <property type="match status" value="1"/>
</dbReference>
<feature type="compositionally biased region" description="Low complexity" evidence="1">
    <location>
        <begin position="471"/>
        <end position="481"/>
    </location>
</feature>
<proteinExistence type="predicted"/>
<evidence type="ECO:0000313" key="5">
    <source>
        <dbReference type="Proteomes" id="UP001497623"/>
    </source>
</evidence>
<feature type="region of interest" description="Disordered" evidence="1">
    <location>
        <begin position="450"/>
        <end position="498"/>
    </location>
</feature>
<feature type="domain" description="Fibronectin type-III" evidence="3">
    <location>
        <begin position="51"/>
        <end position="142"/>
    </location>
</feature>
<dbReference type="InterPro" id="IPR036116">
    <property type="entry name" value="FN3_sf"/>
</dbReference>
<evidence type="ECO:0000313" key="4">
    <source>
        <dbReference type="EMBL" id="CAL4146743.1"/>
    </source>
</evidence>
<evidence type="ECO:0000256" key="1">
    <source>
        <dbReference type="SAM" id="MobiDB-lite"/>
    </source>
</evidence>
<feature type="transmembrane region" description="Helical" evidence="2">
    <location>
        <begin position="268"/>
        <end position="291"/>
    </location>
</feature>
<organism evidence="4 5">
    <name type="scientific">Meganyctiphanes norvegica</name>
    <name type="common">Northern krill</name>
    <name type="synonym">Thysanopoda norvegica</name>
    <dbReference type="NCBI Taxonomy" id="48144"/>
    <lineage>
        <taxon>Eukaryota</taxon>
        <taxon>Metazoa</taxon>
        <taxon>Ecdysozoa</taxon>
        <taxon>Arthropoda</taxon>
        <taxon>Crustacea</taxon>
        <taxon>Multicrustacea</taxon>
        <taxon>Malacostraca</taxon>
        <taxon>Eumalacostraca</taxon>
        <taxon>Eucarida</taxon>
        <taxon>Euphausiacea</taxon>
        <taxon>Euphausiidae</taxon>
        <taxon>Meganyctiphanes</taxon>
    </lineage>
</organism>
<dbReference type="EMBL" id="CAXKWB010035573">
    <property type="protein sequence ID" value="CAL4146743.1"/>
    <property type="molecule type" value="Genomic_DNA"/>
</dbReference>
<dbReference type="PROSITE" id="PS50853">
    <property type="entry name" value="FN3"/>
    <property type="match status" value="1"/>
</dbReference>
<dbReference type="SUPFAM" id="SSF49265">
    <property type="entry name" value="Fibronectin type III"/>
    <property type="match status" value="1"/>
</dbReference>
<keyword evidence="2" id="KW-0812">Transmembrane</keyword>
<dbReference type="Proteomes" id="UP001497623">
    <property type="component" value="Unassembled WGS sequence"/>
</dbReference>
<feature type="non-terminal residue" evidence="4">
    <location>
        <position position="522"/>
    </location>
</feature>